<reference evidence="2" key="1">
    <citation type="submission" date="2017-07" db="EMBL/GenBank/DDBJ databases">
        <title>Taro Niue Genome Assembly and Annotation.</title>
        <authorList>
            <person name="Atibalentja N."/>
            <person name="Keating K."/>
            <person name="Fields C.J."/>
        </authorList>
    </citation>
    <scope>NUCLEOTIDE SEQUENCE</scope>
    <source>
        <strain evidence="2">Niue_2</strain>
        <tissue evidence="2">Leaf</tissue>
    </source>
</reference>
<evidence type="ECO:0000313" key="2">
    <source>
        <dbReference type="EMBL" id="MQM09168.1"/>
    </source>
</evidence>
<feature type="compositionally biased region" description="Basic and acidic residues" evidence="1">
    <location>
        <begin position="113"/>
        <end position="127"/>
    </location>
</feature>
<sequence length="155" mass="17316">MNLSSFYSPDSIRPDKGRSVAIRRDPPLVLRSHPRTPYFVGFGHPGKHARVLPLPPAPAASSSTAAGLLHRRQPPPQPALDLHASEREALSPPIDVDELFDEEHPLNTWVETRQERDVPKFDPRDCSWAEGELDGVEARDPELRVSEDPPLFPQP</sequence>
<feature type="compositionally biased region" description="Basic and acidic residues" evidence="1">
    <location>
        <begin position="136"/>
        <end position="147"/>
    </location>
</feature>
<feature type="compositionally biased region" description="Low complexity" evidence="1">
    <location>
        <begin position="59"/>
        <end position="68"/>
    </location>
</feature>
<evidence type="ECO:0000256" key="1">
    <source>
        <dbReference type="SAM" id="MobiDB-lite"/>
    </source>
</evidence>
<proteinExistence type="predicted"/>
<feature type="region of interest" description="Disordered" evidence="1">
    <location>
        <begin position="51"/>
        <end position="80"/>
    </location>
</feature>
<evidence type="ECO:0000313" key="3">
    <source>
        <dbReference type="Proteomes" id="UP000652761"/>
    </source>
</evidence>
<comment type="caution">
    <text evidence="2">The sequence shown here is derived from an EMBL/GenBank/DDBJ whole genome shotgun (WGS) entry which is preliminary data.</text>
</comment>
<keyword evidence="3" id="KW-1185">Reference proteome</keyword>
<dbReference type="EMBL" id="NMUH01004304">
    <property type="protein sequence ID" value="MQM09168.1"/>
    <property type="molecule type" value="Genomic_DNA"/>
</dbReference>
<protein>
    <submittedName>
        <fullName evidence="2">Uncharacterized protein</fullName>
    </submittedName>
</protein>
<feature type="compositionally biased region" description="Basic and acidic residues" evidence="1">
    <location>
        <begin position="12"/>
        <end position="26"/>
    </location>
</feature>
<feature type="region of interest" description="Disordered" evidence="1">
    <location>
        <begin position="1"/>
        <end position="27"/>
    </location>
</feature>
<dbReference type="Proteomes" id="UP000652761">
    <property type="component" value="Unassembled WGS sequence"/>
</dbReference>
<accession>A0A843WRL8</accession>
<dbReference type="AlphaFoldDB" id="A0A843WRL8"/>
<organism evidence="2 3">
    <name type="scientific">Colocasia esculenta</name>
    <name type="common">Wild taro</name>
    <name type="synonym">Arum esculentum</name>
    <dbReference type="NCBI Taxonomy" id="4460"/>
    <lineage>
        <taxon>Eukaryota</taxon>
        <taxon>Viridiplantae</taxon>
        <taxon>Streptophyta</taxon>
        <taxon>Embryophyta</taxon>
        <taxon>Tracheophyta</taxon>
        <taxon>Spermatophyta</taxon>
        <taxon>Magnoliopsida</taxon>
        <taxon>Liliopsida</taxon>
        <taxon>Araceae</taxon>
        <taxon>Aroideae</taxon>
        <taxon>Colocasieae</taxon>
        <taxon>Colocasia</taxon>
    </lineage>
</organism>
<name>A0A843WRL8_COLES</name>
<gene>
    <name evidence="2" type="ORF">Taro_042036</name>
</gene>
<feature type="region of interest" description="Disordered" evidence="1">
    <location>
        <begin position="113"/>
        <end position="155"/>
    </location>
</feature>